<keyword evidence="9" id="KW-0560">Oxidoreductase</keyword>
<comment type="pathway">
    <text evidence="14">Amino-acid biosynthesis.</text>
</comment>
<dbReference type="GO" id="GO:0016491">
    <property type="term" value="F:oxidoreductase activity"/>
    <property type="evidence" value="ECO:0007669"/>
    <property type="project" value="UniProtKB-KW"/>
</dbReference>
<evidence type="ECO:0000256" key="6">
    <source>
        <dbReference type="ARBA" id="ARBA00022643"/>
    </source>
</evidence>
<keyword evidence="7" id="KW-0479">Metal-binding</keyword>
<dbReference type="AlphaFoldDB" id="A0ABD4Q6V7"/>
<name>A0ABD4Q6V7_MYCTX</name>
<organism evidence="16 17">
    <name type="scientific">Mycobacterium tuberculosis</name>
    <dbReference type="NCBI Taxonomy" id="1773"/>
    <lineage>
        <taxon>Bacteria</taxon>
        <taxon>Bacillati</taxon>
        <taxon>Actinomycetota</taxon>
        <taxon>Actinomycetes</taxon>
        <taxon>Mycobacteriales</taxon>
        <taxon>Mycobacteriaceae</taxon>
        <taxon>Mycobacterium</taxon>
        <taxon>Mycobacterium tuberculosis complex</taxon>
    </lineage>
</organism>
<dbReference type="GO" id="GO:0051538">
    <property type="term" value="F:3 iron, 4 sulfur cluster binding"/>
    <property type="evidence" value="ECO:0007669"/>
    <property type="project" value="UniProtKB-KW"/>
</dbReference>
<dbReference type="Proteomes" id="UP000671119">
    <property type="component" value="Unassembled WGS sequence"/>
</dbReference>
<gene>
    <name evidence="16" type="ORF">J8J21_22605</name>
</gene>
<evidence type="ECO:0000313" key="16">
    <source>
        <dbReference type="EMBL" id="MBP0685840.1"/>
    </source>
</evidence>
<evidence type="ECO:0000256" key="12">
    <source>
        <dbReference type="ARBA" id="ARBA00023164"/>
    </source>
</evidence>
<comment type="caution">
    <text evidence="16">The sequence shown here is derived from an EMBL/GenBank/DDBJ whole genome shotgun (WGS) entry which is preliminary data.</text>
</comment>
<evidence type="ECO:0000256" key="8">
    <source>
        <dbReference type="ARBA" id="ARBA00022962"/>
    </source>
</evidence>
<dbReference type="GO" id="GO:0046872">
    <property type="term" value="F:metal ion binding"/>
    <property type="evidence" value="ECO:0007669"/>
    <property type="project" value="UniProtKB-KW"/>
</dbReference>
<keyword evidence="8" id="KW-0315">Glutamine amidotransferase</keyword>
<dbReference type="InterPro" id="IPR050711">
    <property type="entry name" value="ET-N_metabolism_enzyme"/>
</dbReference>
<evidence type="ECO:0000256" key="11">
    <source>
        <dbReference type="ARBA" id="ARBA00023014"/>
    </source>
</evidence>
<keyword evidence="13" id="KW-0003">3Fe-4S</keyword>
<evidence type="ECO:0000256" key="7">
    <source>
        <dbReference type="ARBA" id="ARBA00022723"/>
    </source>
</evidence>
<evidence type="ECO:0000313" key="17">
    <source>
        <dbReference type="Proteomes" id="UP000671119"/>
    </source>
</evidence>
<evidence type="ECO:0000256" key="2">
    <source>
        <dbReference type="ARBA" id="ARBA00001927"/>
    </source>
</evidence>
<comment type="similarity">
    <text evidence="3">Belongs to the glutamate synthase family.</text>
</comment>
<keyword evidence="10" id="KW-0408">Iron</keyword>
<sequence length="79" mass="8765">NGEINTARGNENWMRARESLMSSEHIEDLSAALPICTPGGSDTARFDEALELLTLAGRTLPHAVLMMVPEAWERHETMD</sequence>
<feature type="non-terminal residue" evidence="16">
    <location>
        <position position="1"/>
    </location>
</feature>
<evidence type="ECO:0000259" key="15">
    <source>
        <dbReference type="Pfam" id="PF00310"/>
    </source>
</evidence>
<evidence type="ECO:0000256" key="3">
    <source>
        <dbReference type="ARBA" id="ARBA00009716"/>
    </source>
</evidence>
<evidence type="ECO:0000256" key="1">
    <source>
        <dbReference type="ARBA" id="ARBA00001917"/>
    </source>
</evidence>
<dbReference type="RefSeq" id="WP_209925643.1">
    <property type="nucleotide sequence ID" value="NZ_JAGIZI010000629.1"/>
</dbReference>
<dbReference type="InterPro" id="IPR017932">
    <property type="entry name" value="GATase_2_dom"/>
</dbReference>
<evidence type="ECO:0000256" key="13">
    <source>
        <dbReference type="ARBA" id="ARBA00023291"/>
    </source>
</evidence>
<keyword evidence="6" id="KW-0288">FMN</keyword>
<dbReference type="PANTHER" id="PTHR11938">
    <property type="entry name" value="FAD NADPH DEHYDROGENASE/OXIDOREDUCTASE"/>
    <property type="match status" value="1"/>
</dbReference>
<dbReference type="Gene3D" id="3.60.20.10">
    <property type="entry name" value="Glutamine Phosphoribosylpyrophosphate, subunit 1, domain 1"/>
    <property type="match status" value="1"/>
</dbReference>
<evidence type="ECO:0000256" key="10">
    <source>
        <dbReference type="ARBA" id="ARBA00023004"/>
    </source>
</evidence>
<dbReference type="PANTHER" id="PTHR11938:SF133">
    <property type="entry name" value="GLUTAMATE SYNTHASE (NADH)"/>
    <property type="match status" value="1"/>
</dbReference>
<dbReference type="InterPro" id="IPR029055">
    <property type="entry name" value="Ntn_hydrolases_N"/>
</dbReference>
<keyword evidence="11" id="KW-0411">Iron-sulfur</keyword>
<evidence type="ECO:0000256" key="14">
    <source>
        <dbReference type="ARBA" id="ARBA00029440"/>
    </source>
</evidence>
<dbReference type="SUPFAM" id="SSF56235">
    <property type="entry name" value="N-terminal nucleophile aminohydrolases (Ntn hydrolases)"/>
    <property type="match status" value="1"/>
</dbReference>
<feature type="non-terminal residue" evidence="16">
    <location>
        <position position="79"/>
    </location>
</feature>
<evidence type="ECO:0000256" key="5">
    <source>
        <dbReference type="ARBA" id="ARBA00022630"/>
    </source>
</evidence>
<evidence type="ECO:0000256" key="9">
    <source>
        <dbReference type="ARBA" id="ARBA00023002"/>
    </source>
</evidence>
<feature type="domain" description="Glutamine amidotransferase type-2" evidence="15">
    <location>
        <begin position="1"/>
        <end position="79"/>
    </location>
</feature>
<reference evidence="16 17" key="1">
    <citation type="submission" date="2021-03" db="EMBL/GenBank/DDBJ databases">
        <title>Whole Genome Sequencing of Mycobacterium tuberculosis clinical isolates from Arunachal Pradesh, India.</title>
        <authorList>
            <person name="Singh S."/>
            <person name="Mudliar S.R."/>
            <person name="Kulsum U."/>
            <person name="Rufai S.B."/>
            <person name="Singh P.K."/>
            <person name="Umpo M."/>
            <person name="Nyori M."/>
        </authorList>
    </citation>
    <scope>NUCLEOTIDE SEQUENCE [LARGE SCALE GENOMIC DNA]</scope>
    <source>
        <strain evidence="16 17">OMICS/BPL/0142/20/SP</strain>
    </source>
</reference>
<keyword evidence="5" id="KW-0285">Flavoprotein</keyword>
<protein>
    <recommendedName>
        <fullName evidence="15">Glutamine amidotransferase type-2 domain-containing protein</fullName>
    </recommendedName>
</protein>
<proteinExistence type="inferred from homology"/>
<comment type="cofactor">
    <cofactor evidence="2">
        <name>[3Fe-4S] cluster</name>
        <dbReference type="ChEBI" id="CHEBI:21137"/>
    </cofactor>
</comment>
<evidence type="ECO:0000256" key="4">
    <source>
        <dbReference type="ARBA" id="ARBA00022605"/>
    </source>
</evidence>
<dbReference type="GO" id="GO:0006537">
    <property type="term" value="P:glutamate biosynthetic process"/>
    <property type="evidence" value="ECO:0007669"/>
    <property type="project" value="UniProtKB-KW"/>
</dbReference>
<dbReference type="EMBL" id="JAGIZI010000629">
    <property type="protein sequence ID" value="MBP0685840.1"/>
    <property type="molecule type" value="Genomic_DNA"/>
</dbReference>
<keyword evidence="4" id="KW-0028">Amino-acid biosynthesis</keyword>
<keyword evidence="12" id="KW-0314">Glutamate biosynthesis</keyword>
<dbReference type="Pfam" id="PF00310">
    <property type="entry name" value="GATase_2"/>
    <property type="match status" value="1"/>
</dbReference>
<accession>A0ABD4Q6V7</accession>
<comment type="cofactor">
    <cofactor evidence="1">
        <name>FMN</name>
        <dbReference type="ChEBI" id="CHEBI:58210"/>
    </cofactor>
</comment>